<dbReference type="Proteomes" id="UP000695000">
    <property type="component" value="Unplaced"/>
</dbReference>
<organism evidence="7 8">
    <name type="scientific">Nicrophorus vespilloides</name>
    <name type="common">Boreal carrion beetle</name>
    <dbReference type="NCBI Taxonomy" id="110193"/>
    <lineage>
        <taxon>Eukaryota</taxon>
        <taxon>Metazoa</taxon>
        <taxon>Ecdysozoa</taxon>
        <taxon>Arthropoda</taxon>
        <taxon>Hexapoda</taxon>
        <taxon>Insecta</taxon>
        <taxon>Pterygota</taxon>
        <taxon>Neoptera</taxon>
        <taxon>Endopterygota</taxon>
        <taxon>Coleoptera</taxon>
        <taxon>Polyphaga</taxon>
        <taxon>Staphyliniformia</taxon>
        <taxon>Silphidae</taxon>
        <taxon>Nicrophorinae</taxon>
        <taxon>Nicrophorus</taxon>
    </lineage>
</organism>
<feature type="signal peptide" evidence="5">
    <location>
        <begin position="1"/>
        <end position="23"/>
    </location>
</feature>
<evidence type="ECO:0000256" key="3">
    <source>
        <dbReference type="RuleBase" id="RU000411"/>
    </source>
</evidence>
<dbReference type="Gene3D" id="3.30.497.10">
    <property type="entry name" value="Antithrombin, subunit I, domain 2"/>
    <property type="match status" value="2"/>
</dbReference>
<feature type="domain" description="Serpin" evidence="6">
    <location>
        <begin position="528"/>
        <end position="876"/>
    </location>
</feature>
<keyword evidence="5" id="KW-0732">Signal</keyword>
<protein>
    <submittedName>
        <fullName evidence="8">Location of vulva defective 1</fullName>
    </submittedName>
</protein>
<keyword evidence="2" id="KW-0722">Serine protease inhibitor</keyword>
<dbReference type="SUPFAM" id="SSF56574">
    <property type="entry name" value="Serpins"/>
    <property type="match status" value="2"/>
</dbReference>
<dbReference type="PANTHER" id="PTHR11461:SF130">
    <property type="entry name" value="SERPIN 85F"/>
    <property type="match status" value="1"/>
</dbReference>
<feature type="chain" id="PRO_5047118445" evidence="5">
    <location>
        <begin position="24"/>
        <end position="882"/>
    </location>
</feature>
<evidence type="ECO:0000256" key="1">
    <source>
        <dbReference type="ARBA" id="ARBA00022690"/>
    </source>
</evidence>
<evidence type="ECO:0000313" key="8">
    <source>
        <dbReference type="RefSeq" id="XP_017786402.1"/>
    </source>
</evidence>
<dbReference type="InterPro" id="IPR042178">
    <property type="entry name" value="Serpin_sf_1"/>
</dbReference>
<feature type="region of interest" description="Disordered" evidence="4">
    <location>
        <begin position="599"/>
        <end position="621"/>
    </location>
</feature>
<name>A0ABM1NHV2_NICVS</name>
<dbReference type="PANTHER" id="PTHR11461">
    <property type="entry name" value="SERINE PROTEASE INHIBITOR, SERPIN"/>
    <property type="match status" value="1"/>
</dbReference>
<dbReference type="InterPro" id="IPR023796">
    <property type="entry name" value="Serpin_dom"/>
</dbReference>
<accession>A0ABM1NHV2</accession>
<feature type="region of interest" description="Disordered" evidence="4">
    <location>
        <begin position="531"/>
        <end position="559"/>
    </location>
</feature>
<feature type="region of interest" description="Disordered" evidence="4">
    <location>
        <begin position="228"/>
        <end position="273"/>
    </location>
</feature>
<comment type="similarity">
    <text evidence="3">Belongs to the serpin family.</text>
</comment>
<sequence length="882" mass="99186">MSAGGARILIILTTLAATCTSSAHHGWDDYHYKKPLPSEVMVDVINNLGLALLEVHNEQNHNNIAISPYGATTVLVALLEGVTGNAAQEIIYAADLPHDYAVMRVGLRDIHRHLKSYFIPKEGFLAGLTLNHENITLRRDYEEILRFYGYDLESFNNPAYPETTTPIATTTTKDKTTTTDMLETTTIPATTQEITEKIDTTTTVPTTTITMKAEPTTVTEITSTTFKQETANTENVERTTRMDDISTTIKSSTDDIKESSTTQETTTDAQSSTQANDVITTLKSTVDPKQKYTKVEDTTIQITTENDIGTTKSEKTEGTTVEDDVTTTTISSSTGRMEKYTDVKDVVKEEFTEAESSYSTQNKFVTSTFNANGGSTTNANPTKFDLLSTMFFDSDEDEDLATTESKITVNIKETTMTLLNLDATTTSNNDIITDVNGQDVMKATSTNLADVTTEQQKEIITENYFTEKNITNEIEQTTIVTTETAAATDLTPNPSNDKTTVNNIEQTTIVTTEFTKKKLDTDLILNDMDLQNRPTRQDDVTESAPSPYAIGSTESSQLDAVSEDNYEYDYMTSEFPYSTAFSGTDLKMDYYTLSHASVSEDTDYEESSSQSTEIGVSETTERNKRESDFFATISAYIRPEVINSTKRSRGTRSVIDYIIARYYDTYQVNNDRKYVPRPHYSSYQPELPHTFLVNGNIREPNISFMTYDTVLPFRYLPELDAMALSFPLDSNMYYLLLVLPVEDDGIDKLIYKFRKFTSLKNVIESLKYTHVKAIIPSFMLKGYVVLTPTLQKLGVRKIFEPRHADFSLLTKDRNIYVTNIEQAVTVTIRNYMDNPNGARKLHEFRPVEFRADHPFLYFVMDSQLHVNLMAGKIVNPLNSRIK</sequence>
<feature type="compositionally biased region" description="Basic and acidic residues" evidence="4">
    <location>
        <begin position="235"/>
        <end position="244"/>
    </location>
</feature>
<dbReference type="GeneID" id="108569386"/>
<dbReference type="InterPro" id="IPR023795">
    <property type="entry name" value="Serpin_CS"/>
</dbReference>
<proteinExistence type="inferred from homology"/>
<evidence type="ECO:0000256" key="5">
    <source>
        <dbReference type="SAM" id="SignalP"/>
    </source>
</evidence>
<evidence type="ECO:0000256" key="2">
    <source>
        <dbReference type="ARBA" id="ARBA00022900"/>
    </source>
</evidence>
<reference evidence="8" key="1">
    <citation type="submission" date="2025-08" db="UniProtKB">
        <authorList>
            <consortium name="RefSeq"/>
        </authorList>
    </citation>
    <scope>IDENTIFICATION</scope>
    <source>
        <tissue evidence="8">Whole Larva</tissue>
    </source>
</reference>
<feature type="compositionally biased region" description="Polar residues" evidence="4">
    <location>
        <begin position="259"/>
        <end position="273"/>
    </location>
</feature>
<dbReference type="RefSeq" id="XP_017786402.1">
    <property type="nucleotide sequence ID" value="XM_017930913.1"/>
</dbReference>
<dbReference type="PROSITE" id="PS00284">
    <property type="entry name" value="SERPIN"/>
    <property type="match status" value="1"/>
</dbReference>
<dbReference type="SMART" id="SM00093">
    <property type="entry name" value="SERPIN"/>
    <property type="match status" value="1"/>
</dbReference>
<dbReference type="InterPro" id="IPR000215">
    <property type="entry name" value="Serpin_fam"/>
</dbReference>
<feature type="compositionally biased region" description="Polar residues" evidence="4">
    <location>
        <begin position="607"/>
        <end position="618"/>
    </location>
</feature>
<evidence type="ECO:0000259" key="6">
    <source>
        <dbReference type="SMART" id="SM00093"/>
    </source>
</evidence>
<dbReference type="Gene3D" id="2.30.39.10">
    <property type="entry name" value="Alpha-1-antitrypsin, domain 1"/>
    <property type="match status" value="1"/>
</dbReference>
<evidence type="ECO:0000313" key="7">
    <source>
        <dbReference type="Proteomes" id="UP000695000"/>
    </source>
</evidence>
<dbReference type="Pfam" id="PF00079">
    <property type="entry name" value="Serpin"/>
    <property type="match status" value="1"/>
</dbReference>
<keyword evidence="7" id="KW-1185">Reference proteome</keyword>
<gene>
    <name evidence="8" type="primary">LOC108569386</name>
</gene>
<dbReference type="InterPro" id="IPR036186">
    <property type="entry name" value="Serpin_sf"/>
</dbReference>
<keyword evidence="1" id="KW-0646">Protease inhibitor</keyword>
<evidence type="ECO:0000256" key="4">
    <source>
        <dbReference type="SAM" id="MobiDB-lite"/>
    </source>
</evidence>
<dbReference type="InterPro" id="IPR042185">
    <property type="entry name" value="Serpin_sf_2"/>
</dbReference>